<protein>
    <submittedName>
        <fullName evidence="3">Rab-GTPase-TBC domain</fullName>
    </submittedName>
</protein>
<dbReference type="PROSITE" id="PS50086">
    <property type="entry name" value="TBC_RABGAP"/>
    <property type="match status" value="1"/>
</dbReference>
<feature type="compositionally biased region" description="Polar residues" evidence="1">
    <location>
        <begin position="546"/>
        <end position="558"/>
    </location>
</feature>
<dbReference type="Gene3D" id="1.10.8.270">
    <property type="entry name" value="putative rabgap domain of human tbc1 domain family member 14 like domains"/>
    <property type="match status" value="1"/>
</dbReference>
<proteinExistence type="predicted"/>
<dbReference type="SUPFAM" id="SSF47923">
    <property type="entry name" value="Ypt/Rab-GAP domain of gyp1p"/>
    <property type="match status" value="2"/>
</dbReference>
<dbReference type="Pfam" id="PF00566">
    <property type="entry name" value="RabGAP-TBC"/>
    <property type="match status" value="2"/>
</dbReference>
<feature type="region of interest" description="Disordered" evidence="1">
    <location>
        <begin position="546"/>
        <end position="568"/>
    </location>
</feature>
<feature type="compositionally biased region" description="Polar residues" evidence="1">
    <location>
        <begin position="119"/>
        <end position="132"/>
    </location>
</feature>
<dbReference type="OrthoDB" id="10263206at2759"/>
<gene>
    <name evidence="3" type="ORF">PPERSA_09467</name>
</gene>
<dbReference type="InterPro" id="IPR016024">
    <property type="entry name" value="ARM-type_fold"/>
</dbReference>
<dbReference type="Gene3D" id="1.10.472.80">
    <property type="entry name" value="Ypt/Rab-GAP domain of gyp1p, domain 3"/>
    <property type="match status" value="1"/>
</dbReference>
<dbReference type="PANTHER" id="PTHR22957:SF27">
    <property type="entry name" value="TBC1 DOMAIN FAMILY MEMBER 13"/>
    <property type="match status" value="1"/>
</dbReference>
<dbReference type="SMART" id="SM00164">
    <property type="entry name" value="TBC"/>
    <property type="match status" value="1"/>
</dbReference>
<dbReference type="InterPro" id="IPR000195">
    <property type="entry name" value="Rab-GAP-TBC_dom"/>
</dbReference>
<comment type="caution">
    <text evidence="3">The sequence shown here is derived from an EMBL/GenBank/DDBJ whole genome shotgun (WGS) entry which is preliminary data.</text>
</comment>
<evidence type="ECO:0000259" key="2">
    <source>
        <dbReference type="PROSITE" id="PS50086"/>
    </source>
</evidence>
<dbReference type="InterPro" id="IPR011989">
    <property type="entry name" value="ARM-like"/>
</dbReference>
<dbReference type="PANTHER" id="PTHR22957">
    <property type="entry name" value="TBC1 DOMAIN FAMILY MEMBER GTPASE-ACTIVATING PROTEIN"/>
    <property type="match status" value="1"/>
</dbReference>
<keyword evidence="4" id="KW-1185">Reference proteome</keyword>
<dbReference type="Gene3D" id="1.25.10.10">
    <property type="entry name" value="Leucine-rich Repeat Variant"/>
    <property type="match status" value="1"/>
</dbReference>
<evidence type="ECO:0000313" key="4">
    <source>
        <dbReference type="Proteomes" id="UP000054937"/>
    </source>
</evidence>
<reference evidence="3 4" key="1">
    <citation type="journal article" date="2015" name="Sci. Rep.">
        <title>Genome of the facultative scuticociliatosis pathogen Pseudocohnilembus persalinus provides insight into its virulence through horizontal gene transfer.</title>
        <authorList>
            <person name="Xiong J."/>
            <person name="Wang G."/>
            <person name="Cheng J."/>
            <person name="Tian M."/>
            <person name="Pan X."/>
            <person name="Warren A."/>
            <person name="Jiang C."/>
            <person name="Yuan D."/>
            <person name="Miao W."/>
        </authorList>
    </citation>
    <scope>NUCLEOTIDE SEQUENCE [LARGE SCALE GENOMIC DNA]</scope>
    <source>
        <strain evidence="3">36N120E</strain>
    </source>
</reference>
<organism evidence="3 4">
    <name type="scientific">Pseudocohnilembus persalinus</name>
    <name type="common">Ciliate</name>
    <dbReference type="NCBI Taxonomy" id="266149"/>
    <lineage>
        <taxon>Eukaryota</taxon>
        <taxon>Sar</taxon>
        <taxon>Alveolata</taxon>
        <taxon>Ciliophora</taxon>
        <taxon>Intramacronucleata</taxon>
        <taxon>Oligohymenophorea</taxon>
        <taxon>Scuticociliatia</taxon>
        <taxon>Philasterida</taxon>
        <taxon>Pseudocohnilembidae</taxon>
        <taxon>Pseudocohnilembus</taxon>
    </lineage>
</organism>
<sequence>MKSGQQKGKSKTSYLKDHPLSKKKDSQWNTYFEDKKLLDKILKDTLRTRTTEDFFTQKVGQYKEIKQQQQENLHETGQLKQQKNNQEDEQYTKANSTNDQKKRNFFSRFIKPKLPGKINQDNGQNDDFNSSLKNQNQQNKEEIKISKQQDDNKNNHINNNIQNENKDFYHYEVITRILFIYAKLNPQVDYTQGMNEICAIIYHCFYHDASNLFRQYAESDTFFCFCIFMTQIKDNFKQEDDDFWIQQEQLLKSENVIKHQKFMNQNIRQNILIFEEQFKKCDYILYNHMEQEKVDSKLYVVKWIMVLLGQEFHIEEILRLWDSIMIAPEKITFTIYLCLAVLYIQRDELLQSDFSQIIQKLQDISTLNIDKILEFAIKLYRQYNCQNDIFKYEKQNTDIFCNNGGGDILGNLQQYKQNQQDKFNENNESKTIQMAMVNKRDVFRTQIRKKQNENKFLQKRQILNENSEQSKILNSITQILPKYLSKNQQKLEKYMSDICKHLKNLMYYINKYKNINPLEEFQNFYQNQNQSISYYNDKELNSSTLSQQELSSNSIESQNMNDNNNNYKQKKPIEERSENELYQDVLNALKQLEKIIYCQEEYPIIYLINQENIQEILFHLIHFEGQQSIQKLTCCILGNIVQKDKYIWQKLVENNDNLCDILICCFKSEWCYIQALPGLGNICLDYPQIIDRFLHLKCEQYIKIYLEKNLDQFDIYNKNERVNQQSILKVQFQIEKNIDHLLWLLNIIISQSRDNYELQNQFLPFIDKIIGQDTLTPFNINLIKKCLDCLKMMTLNSSNQTIQNVMGDDDVILQLINIGFLDVIVIIFQRNSEQLRIEVSFALRNILATSNNLIHQKICEMPQLLSHFYNALESDSQRVKKQLYYALSNFFQQGDIRLLCNNFLTEHDFLGSMLQSLDIQDTNCLVHFLQGFQSILEKAENIVNGQNPIQCDLDQKGFDKQLEGLQEHPDQEVFNLTQQIIEKYYQFLD</sequence>
<feature type="compositionally biased region" description="Basic and acidic residues" evidence="1">
    <location>
        <begin position="14"/>
        <end position="28"/>
    </location>
</feature>
<dbReference type="Proteomes" id="UP000054937">
    <property type="component" value="Unassembled WGS sequence"/>
</dbReference>
<feature type="region of interest" description="Disordered" evidence="1">
    <location>
        <begin position="1"/>
        <end position="28"/>
    </location>
</feature>
<evidence type="ECO:0000313" key="3">
    <source>
        <dbReference type="EMBL" id="KRX04675.1"/>
    </source>
</evidence>
<dbReference type="InterPro" id="IPR035969">
    <property type="entry name" value="Rab-GAP_TBC_sf"/>
</dbReference>
<dbReference type="InParanoid" id="A0A0V0QQV4"/>
<feature type="domain" description="Rab-GAP TBC" evidence="2">
    <location>
        <begin position="1"/>
        <end position="328"/>
    </location>
</feature>
<name>A0A0V0QQV4_PSEPJ</name>
<dbReference type="SUPFAM" id="SSF48371">
    <property type="entry name" value="ARM repeat"/>
    <property type="match status" value="1"/>
</dbReference>
<feature type="compositionally biased region" description="Basic and acidic residues" evidence="1">
    <location>
        <begin position="139"/>
        <end position="154"/>
    </location>
</feature>
<dbReference type="GO" id="GO:0005096">
    <property type="term" value="F:GTPase activator activity"/>
    <property type="evidence" value="ECO:0007669"/>
    <property type="project" value="TreeGrafter"/>
</dbReference>
<accession>A0A0V0QQV4</accession>
<evidence type="ECO:0000256" key="1">
    <source>
        <dbReference type="SAM" id="MobiDB-lite"/>
    </source>
</evidence>
<dbReference type="EMBL" id="LDAU01000113">
    <property type="protein sequence ID" value="KRX04675.1"/>
    <property type="molecule type" value="Genomic_DNA"/>
</dbReference>
<dbReference type="GO" id="GO:0006886">
    <property type="term" value="P:intracellular protein transport"/>
    <property type="evidence" value="ECO:0007669"/>
    <property type="project" value="TreeGrafter"/>
</dbReference>
<feature type="region of interest" description="Disordered" evidence="1">
    <location>
        <begin position="68"/>
        <end position="161"/>
    </location>
</feature>
<dbReference type="AlphaFoldDB" id="A0A0V0QQV4"/>